<dbReference type="Proteomes" id="UP000637578">
    <property type="component" value="Unassembled WGS sequence"/>
</dbReference>
<gene>
    <name evidence="6" type="ORF">GCM10012275_12810</name>
</gene>
<dbReference type="RefSeq" id="WP_189054905.1">
    <property type="nucleotide sequence ID" value="NZ_BMMK01000004.1"/>
</dbReference>
<feature type="DNA-binding region" description="H-T-H motif" evidence="4">
    <location>
        <begin position="34"/>
        <end position="53"/>
    </location>
</feature>
<reference evidence="6" key="2">
    <citation type="submission" date="2020-09" db="EMBL/GenBank/DDBJ databases">
        <authorList>
            <person name="Sun Q."/>
            <person name="Zhou Y."/>
        </authorList>
    </citation>
    <scope>NUCLEOTIDE SEQUENCE</scope>
    <source>
        <strain evidence="6">CGMCC 4.5737</strain>
    </source>
</reference>
<dbReference type="InterPro" id="IPR040611">
    <property type="entry name" value="AlkX_C"/>
</dbReference>
<keyword evidence="3" id="KW-0804">Transcription</keyword>
<dbReference type="PANTHER" id="PTHR47506:SF6">
    <property type="entry name" value="HTH-TYPE TRANSCRIPTIONAL REPRESSOR NEMR"/>
    <property type="match status" value="1"/>
</dbReference>
<accession>A0A8J3CBI3</accession>
<evidence type="ECO:0000259" key="5">
    <source>
        <dbReference type="PROSITE" id="PS50977"/>
    </source>
</evidence>
<dbReference type="InterPro" id="IPR009057">
    <property type="entry name" value="Homeodomain-like_sf"/>
</dbReference>
<keyword evidence="2 4" id="KW-0238">DNA-binding</keyword>
<dbReference type="PANTHER" id="PTHR47506">
    <property type="entry name" value="TRANSCRIPTIONAL REGULATORY PROTEIN"/>
    <property type="match status" value="1"/>
</dbReference>
<name>A0A8J3CBI3_9PSEU</name>
<evidence type="ECO:0000313" key="6">
    <source>
        <dbReference type="EMBL" id="GGM43286.1"/>
    </source>
</evidence>
<evidence type="ECO:0000256" key="1">
    <source>
        <dbReference type="ARBA" id="ARBA00023015"/>
    </source>
</evidence>
<organism evidence="6 7">
    <name type="scientific">Longimycelium tulufanense</name>
    <dbReference type="NCBI Taxonomy" id="907463"/>
    <lineage>
        <taxon>Bacteria</taxon>
        <taxon>Bacillati</taxon>
        <taxon>Actinomycetota</taxon>
        <taxon>Actinomycetes</taxon>
        <taxon>Pseudonocardiales</taxon>
        <taxon>Pseudonocardiaceae</taxon>
        <taxon>Longimycelium</taxon>
    </lineage>
</organism>
<reference evidence="6" key="1">
    <citation type="journal article" date="2014" name="Int. J. Syst. Evol. Microbiol.">
        <title>Complete genome sequence of Corynebacterium casei LMG S-19264T (=DSM 44701T), isolated from a smear-ripened cheese.</title>
        <authorList>
            <consortium name="US DOE Joint Genome Institute (JGI-PGF)"/>
            <person name="Walter F."/>
            <person name="Albersmeier A."/>
            <person name="Kalinowski J."/>
            <person name="Ruckert C."/>
        </authorList>
    </citation>
    <scope>NUCLEOTIDE SEQUENCE</scope>
    <source>
        <strain evidence="6">CGMCC 4.5737</strain>
    </source>
</reference>
<comment type="caution">
    <text evidence="6">The sequence shown here is derived from an EMBL/GenBank/DDBJ whole genome shotgun (WGS) entry which is preliminary data.</text>
</comment>
<protein>
    <submittedName>
        <fullName evidence="6">TetR family transcriptional regulator</fullName>
    </submittedName>
</protein>
<sequence>MESSLRQRVRASLREELLDAATDLLAEHGFRGFRMVDVAKAAGVSRQTVYNEFGDKTGLATAVAERASAHFLDGLADSLRVAPSVVSGLRSAALYTLRYGARDRLISAILVGDHAADLLPFLTTRVGPVVRPASEMVTRYLRENLPRLPTGHAALIADSLVRLTLSHLVLPSSGPEEAADAVAAMGAAALAPQLPV</sequence>
<dbReference type="Pfam" id="PF18556">
    <property type="entry name" value="TetR_C_35"/>
    <property type="match status" value="1"/>
</dbReference>
<dbReference type="Gene3D" id="1.10.357.10">
    <property type="entry name" value="Tetracycline Repressor, domain 2"/>
    <property type="match status" value="1"/>
</dbReference>
<keyword evidence="1" id="KW-0805">Transcription regulation</keyword>
<dbReference type="InterPro" id="IPR001647">
    <property type="entry name" value="HTH_TetR"/>
</dbReference>
<dbReference type="Pfam" id="PF00440">
    <property type="entry name" value="TetR_N"/>
    <property type="match status" value="1"/>
</dbReference>
<dbReference type="PRINTS" id="PR00455">
    <property type="entry name" value="HTHTETR"/>
</dbReference>
<dbReference type="EMBL" id="BMMK01000004">
    <property type="protein sequence ID" value="GGM43286.1"/>
    <property type="molecule type" value="Genomic_DNA"/>
</dbReference>
<dbReference type="GO" id="GO:0003677">
    <property type="term" value="F:DNA binding"/>
    <property type="evidence" value="ECO:0007669"/>
    <property type="project" value="UniProtKB-UniRule"/>
</dbReference>
<proteinExistence type="predicted"/>
<evidence type="ECO:0000256" key="3">
    <source>
        <dbReference type="ARBA" id="ARBA00023163"/>
    </source>
</evidence>
<feature type="domain" description="HTH tetR-type" evidence="5">
    <location>
        <begin position="11"/>
        <end position="71"/>
    </location>
</feature>
<evidence type="ECO:0000256" key="4">
    <source>
        <dbReference type="PROSITE-ProRule" id="PRU00335"/>
    </source>
</evidence>
<keyword evidence="7" id="KW-1185">Reference proteome</keyword>
<evidence type="ECO:0000313" key="7">
    <source>
        <dbReference type="Proteomes" id="UP000637578"/>
    </source>
</evidence>
<dbReference type="SUPFAM" id="SSF46689">
    <property type="entry name" value="Homeodomain-like"/>
    <property type="match status" value="1"/>
</dbReference>
<dbReference type="PROSITE" id="PS50977">
    <property type="entry name" value="HTH_TETR_2"/>
    <property type="match status" value="1"/>
</dbReference>
<dbReference type="AlphaFoldDB" id="A0A8J3CBI3"/>
<evidence type="ECO:0000256" key="2">
    <source>
        <dbReference type="ARBA" id="ARBA00023125"/>
    </source>
</evidence>